<name>A0A346PK44_9EURY</name>
<organism evidence="1 2">
    <name type="scientific">Natrarchaeobaculum sulfurireducens</name>
    <dbReference type="NCBI Taxonomy" id="2044521"/>
    <lineage>
        <taxon>Archaea</taxon>
        <taxon>Methanobacteriati</taxon>
        <taxon>Methanobacteriota</taxon>
        <taxon>Stenosarchaea group</taxon>
        <taxon>Halobacteria</taxon>
        <taxon>Halobacteriales</taxon>
        <taxon>Natrialbaceae</taxon>
        <taxon>Natrarchaeobaculum</taxon>
    </lineage>
</organism>
<protein>
    <submittedName>
        <fullName evidence="1">IS1341-type transposase</fullName>
    </submittedName>
</protein>
<reference evidence="1 2" key="1">
    <citation type="submission" date="2018-02" db="EMBL/GenBank/DDBJ databases">
        <title>Phenotypic and genomic properties of facultatively anaerobic sulfur-reducing natronoarchaea from hypersaline soda lakes.</title>
        <authorList>
            <person name="Sorokin D.Y."/>
            <person name="Kublanov I.V."/>
            <person name="Roman P."/>
            <person name="Sinninghe Damste J.S."/>
            <person name="Golyshin P.N."/>
            <person name="Rojo D."/>
            <person name="Ciordia S."/>
            <person name="Mena M.D.C."/>
            <person name="Ferrer M."/>
            <person name="Messina E."/>
            <person name="Smedile F."/>
            <person name="La Spada G."/>
            <person name="La Cono V."/>
            <person name="Yakimov M.M."/>
        </authorList>
    </citation>
    <scope>NUCLEOTIDE SEQUENCE [LARGE SCALE GENOMIC DNA]</scope>
    <source>
        <strain evidence="1 2">AArc-Mg</strain>
        <plasmid evidence="2">paarc-mg-01</plasmid>
    </source>
</reference>
<gene>
    <name evidence="1" type="ORF">AArcMg_4064</name>
</gene>
<dbReference type="Proteomes" id="UP000258613">
    <property type="component" value="Plasmid pAArc-Mg-01"/>
</dbReference>
<evidence type="ECO:0000313" key="2">
    <source>
        <dbReference type="Proteomes" id="UP000258613"/>
    </source>
</evidence>
<sequence length="110" mass="12322">MVLVSALQALELLAVAVVRVREPTVRTPTRCVLWVNLLDPDAVFLGFVLDVFVQASESPFVPPRRASPLTDIGQILERNHRTLVLTSFHNEFVADAVKHQFEPTLFLTTN</sequence>
<dbReference type="AlphaFoldDB" id="A0A346PK44"/>
<dbReference type="EMBL" id="CP027032">
    <property type="protein sequence ID" value="AXR79889.1"/>
    <property type="molecule type" value="Genomic_DNA"/>
</dbReference>
<keyword evidence="1" id="KW-0614">Plasmid</keyword>
<accession>A0A346PK44</accession>
<dbReference type="KEGG" id="nag:AArcMg_4064"/>
<evidence type="ECO:0000313" key="1">
    <source>
        <dbReference type="EMBL" id="AXR79889.1"/>
    </source>
</evidence>
<keyword evidence="2" id="KW-1185">Reference proteome</keyword>
<geneLocation type="plasmid" evidence="2">
    <name>paarc-mg-01</name>
</geneLocation>
<proteinExistence type="predicted"/>